<keyword evidence="2" id="KW-1185">Reference proteome</keyword>
<dbReference type="Proteomes" id="UP000279259">
    <property type="component" value="Unassembled WGS sequence"/>
</dbReference>
<organism evidence="1 2">
    <name type="scientific">Saitozyma podzolica</name>
    <dbReference type="NCBI Taxonomy" id="1890683"/>
    <lineage>
        <taxon>Eukaryota</taxon>
        <taxon>Fungi</taxon>
        <taxon>Dikarya</taxon>
        <taxon>Basidiomycota</taxon>
        <taxon>Agaricomycotina</taxon>
        <taxon>Tremellomycetes</taxon>
        <taxon>Tremellales</taxon>
        <taxon>Trimorphomycetaceae</taxon>
        <taxon>Saitozyma</taxon>
    </lineage>
</organism>
<protein>
    <submittedName>
        <fullName evidence="1">Uncharacterized protein</fullName>
    </submittedName>
</protein>
<name>A0A427XND2_9TREE</name>
<dbReference type="AlphaFoldDB" id="A0A427XND2"/>
<proteinExistence type="predicted"/>
<evidence type="ECO:0000313" key="1">
    <source>
        <dbReference type="EMBL" id="RSH80217.1"/>
    </source>
</evidence>
<reference evidence="1 2" key="1">
    <citation type="submission" date="2018-11" db="EMBL/GenBank/DDBJ databases">
        <title>Genome sequence of Saitozyma podzolica DSM 27192.</title>
        <authorList>
            <person name="Aliyu H."/>
            <person name="Gorte O."/>
            <person name="Ochsenreither K."/>
        </authorList>
    </citation>
    <scope>NUCLEOTIDE SEQUENCE [LARGE SCALE GENOMIC DNA]</scope>
    <source>
        <strain evidence="1 2">DSM 27192</strain>
    </source>
</reference>
<sequence length="125" mass="13253">MLTMRQPSPRRALLPRSPTAFSYHVLLNARPYHLRRLLVGQHGALVVTGGSYGPEPTVPKPQAAPQQPIMITVETRPDGDSSGRFAKCLASCAAIIGSVSAILLGCVRCEGLVEELAGMDFAGAN</sequence>
<accession>A0A427XND2</accession>
<comment type="caution">
    <text evidence="1">The sequence shown here is derived from an EMBL/GenBank/DDBJ whole genome shotgun (WGS) entry which is preliminary data.</text>
</comment>
<dbReference type="EMBL" id="RSCD01000035">
    <property type="protein sequence ID" value="RSH80217.1"/>
    <property type="molecule type" value="Genomic_DNA"/>
</dbReference>
<evidence type="ECO:0000313" key="2">
    <source>
        <dbReference type="Proteomes" id="UP000279259"/>
    </source>
</evidence>
<gene>
    <name evidence="1" type="ORF">EHS25_007227</name>
</gene>